<keyword evidence="1" id="KW-0812">Transmembrane</keyword>
<organism evidence="3 4">
    <name type="scientific">Albidovulum denitrificans</name>
    <dbReference type="NCBI Taxonomy" id="404881"/>
    <lineage>
        <taxon>Bacteria</taxon>
        <taxon>Pseudomonadati</taxon>
        <taxon>Pseudomonadota</taxon>
        <taxon>Alphaproteobacteria</taxon>
        <taxon>Rhodobacterales</taxon>
        <taxon>Paracoccaceae</taxon>
        <taxon>Albidovulum</taxon>
    </lineage>
</organism>
<accession>A0A2S8S4H4</accession>
<name>A0A2S8S4H4_9RHOB</name>
<feature type="transmembrane region" description="Helical" evidence="1">
    <location>
        <begin position="234"/>
        <end position="256"/>
    </location>
</feature>
<feature type="transmembrane region" description="Helical" evidence="1">
    <location>
        <begin position="276"/>
        <end position="298"/>
    </location>
</feature>
<feature type="transmembrane region" description="Helical" evidence="1">
    <location>
        <begin position="73"/>
        <end position="95"/>
    </location>
</feature>
<dbReference type="Pfam" id="PF02517">
    <property type="entry name" value="Rce1-like"/>
    <property type="match status" value="1"/>
</dbReference>
<dbReference type="GO" id="GO:0004175">
    <property type="term" value="F:endopeptidase activity"/>
    <property type="evidence" value="ECO:0007669"/>
    <property type="project" value="UniProtKB-ARBA"/>
</dbReference>
<protein>
    <recommendedName>
        <fullName evidence="2">CAAX prenyl protease 2/Lysostaphin resistance protein A-like domain-containing protein</fullName>
    </recommendedName>
</protein>
<evidence type="ECO:0000313" key="3">
    <source>
        <dbReference type="EMBL" id="PQV55685.1"/>
    </source>
</evidence>
<feature type="transmembrane region" description="Helical" evidence="1">
    <location>
        <begin position="145"/>
        <end position="165"/>
    </location>
</feature>
<proteinExistence type="predicted"/>
<comment type="caution">
    <text evidence="3">The sequence shown here is derived from an EMBL/GenBank/DDBJ whole genome shotgun (WGS) entry which is preliminary data.</text>
</comment>
<dbReference type="Proteomes" id="UP000238338">
    <property type="component" value="Unassembled WGS sequence"/>
</dbReference>
<keyword evidence="4" id="KW-1185">Reference proteome</keyword>
<dbReference type="OrthoDB" id="7171777at2"/>
<evidence type="ECO:0000259" key="2">
    <source>
        <dbReference type="Pfam" id="PF02517"/>
    </source>
</evidence>
<dbReference type="RefSeq" id="WP_105515596.1">
    <property type="nucleotide sequence ID" value="NZ_PVEP01000007.1"/>
</dbReference>
<dbReference type="GO" id="GO:0080120">
    <property type="term" value="P:CAAX-box protein maturation"/>
    <property type="evidence" value="ECO:0007669"/>
    <property type="project" value="UniProtKB-ARBA"/>
</dbReference>
<keyword evidence="1" id="KW-0472">Membrane</keyword>
<evidence type="ECO:0000256" key="1">
    <source>
        <dbReference type="SAM" id="Phobius"/>
    </source>
</evidence>
<evidence type="ECO:0000313" key="4">
    <source>
        <dbReference type="Proteomes" id="UP000238338"/>
    </source>
</evidence>
<sequence>MPYLPPAYRAHDAYIAPARRRAQFWRLLPGSLVVLAFYMGPLILLSVYLGLAYGPLIADQVAQGVIAGATPGAMLTVLYSFGGLALGAMAAVRLVHGRRAGTLFGPDPRAAWRDFVTVALPLLGFQMVLGVLTVNDPAVQPGLTWWSFLGYLPFALPGILVQCAAEELVFRGYLQQQLAARVRNPLVWMGLPSAIFAAGHYLPEDFGAGALMIVLWAFVFGCLAADLTARTGSIGAAVAFHMANNVSAMLIVGLAGNLDGLALWTLEVDFDSGDQFAVLLAADFLMMLCAWLIARIALRR</sequence>
<feature type="transmembrane region" description="Helical" evidence="1">
    <location>
        <begin position="115"/>
        <end position="133"/>
    </location>
</feature>
<dbReference type="AlphaFoldDB" id="A0A2S8S4H4"/>
<feature type="domain" description="CAAX prenyl protease 2/Lysostaphin resistance protein A-like" evidence="2">
    <location>
        <begin position="151"/>
        <end position="246"/>
    </location>
</feature>
<keyword evidence="1" id="KW-1133">Transmembrane helix</keyword>
<gene>
    <name evidence="3" type="ORF">LX70_03006</name>
</gene>
<feature type="transmembrane region" description="Helical" evidence="1">
    <location>
        <begin position="186"/>
        <end position="202"/>
    </location>
</feature>
<feature type="transmembrane region" description="Helical" evidence="1">
    <location>
        <begin position="27"/>
        <end position="53"/>
    </location>
</feature>
<dbReference type="EMBL" id="PVEP01000007">
    <property type="protein sequence ID" value="PQV55685.1"/>
    <property type="molecule type" value="Genomic_DNA"/>
</dbReference>
<dbReference type="InterPro" id="IPR003675">
    <property type="entry name" value="Rce1/LyrA-like_dom"/>
</dbReference>
<reference evidence="3 4" key="1">
    <citation type="submission" date="2018-02" db="EMBL/GenBank/DDBJ databases">
        <title>Genomic Encyclopedia of Archaeal and Bacterial Type Strains, Phase II (KMG-II): from individual species to whole genera.</title>
        <authorList>
            <person name="Goeker M."/>
        </authorList>
    </citation>
    <scope>NUCLEOTIDE SEQUENCE [LARGE SCALE GENOMIC DNA]</scope>
    <source>
        <strain evidence="3 4">DSM 18921</strain>
    </source>
</reference>
<feature type="transmembrane region" description="Helical" evidence="1">
    <location>
        <begin position="208"/>
        <end position="227"/>
    </location>
</feature>